<sequence length="207" mass="23329">MDNGSVVTGCSTTCRSITHGDRKKCFGMGDCCETTIPHYLRSYSINLLGALEEEDGGCGSAFLVDETSYDQGNWFSDRPLAFNNNSFVPVSLLWTLDQVTCCLYVDDEERVIVDMIDGTTVDAWECRASSYSSSRLEGNLYLRDGCVYYYDEEEPAPSEECRRCKDGGGNCDIEDMYDVDDSLSGRNFKRCYYHDGFHEKNPFHVLA</sequence>
<reference evidence="1 2" key="1">
    <citation type="submission" date="2019-05" db="EMBL/GenBank/DDBJ databases">
        <title>Mikania micrantha, genome provides insights into the molecular mechanism of rapid growth.</title>
        <authorList>
            <person name="Liu B."/>
        </authorList>
    </citation>
    <scope>NUCLEOTIDE SEQUENCE [LARGE SCALE GENOMIC DNA]</scope>
    <source>
        <strain evidence="1">NLD-2019</strain>
        <tissue evidence="1">Leaf</tissue>
    </source>
</reference>
<organism evidence="1 2">
    <name type="scientific">Mikania micrantha</name>
    <name type="common">bitter vine</name>
    <dbReference type="NCBI Taxonomy" id="192012"/>
    <lineage>
        <taxon>Eukaryota</taxon>
        <taxon>Viridiplantae</taxon>
        <taxon>Streptophyta</taxon>
        <taxon>Embryophyta</taxon>
        <taxon>Tracheophyta</taxon>
        <taxon>Spermatophyta</taxon>
        <taxon>Magnoliopsida</taxon>
        <taxon>eudicotyledons</taxon>
        <taxon>Gunneridae</taxon>
        <taxon>Pentapetalae</taxon>
        <taxon>asterids</taxon>
        <taxon>campanulids</taxon>
        <taxon>Asterales</taxon>
        <taxon>Asteraceae</taxon>
        <taxon>Asteroideae</taxon>
        <taxon>Heliantheae alliance</taxon>
        <taxon>Eupatorieae</taxon>
        <taxon>Mikania</taxon>
    </lineage>
</organism>
<dbReference type="PANTHER" id="PTHR33491">
    <property type="entry name" value="OSJNBA0016N04.9 PROTEIN"/>
    <property type="match status" value="1"/>
</dbReference>
<proteinExistence type="predicted"/>
<dbReference type="OrthoDB" id="1734675at2759"/>
<dbReference type="Proteomes" id="UP000326396">
    <property type="component" value="Linkage Group LG1"/>
</dbReference>
<dbReference type="AlphaFoldDB" id="A0A5N6Q2H8"/>
<evidence type="ECO:0000313" key="2">
    <source>
        <dbReference type="Proteomes" id="UP000326396"/>
    </source>
</evidence>
<protein>
    <submittedName>
        <fullName evidence="1">Uncharacterized protein</fullName>
    </submittedName>
</protein>
<gene>
    <name evidence="1" type="ORF">E3N88_01453</name>
</gene>
<dbReference type="EMBL" id="SZYD01000001">
    <property type="protein sequence ID" value="KAD7478317.1"/>
    <property type="molecule type" value="Genomic_DNA"/>
</dbReference>
<keyword evidence="2" id="KW-1185">Reference proteome</keyword>
<accession>A0A5N6Q2H8</accession>
<evidence type="ECO:0000313" key="1">
    <source>
        <dbReference type="EMBL" id="KAD7478317.1"/>
    </source>
</evidence>
<name>A0A5N6Q2H8_9ASTR</name>
<comment type="caution">
    <text evidence="1">The sequence shown here is derived from an EMBL/GenBank/DDBJ whole genome shotgun (WGS) entry which is preliminary data.</text>
</comment>